<keyword evidence="8" id="KW-0539">Nucleus</keyword>
<proteinExistence type="inferred from homology"/>
<evidence type="ECO:0000256" key="5">
    <source>
        <dbReference type="ARBA" id="ARBA00022454"/>
    </source>
</evidence>
<sequence>MGTPPPESAGTPRRLTVADLLRLRRPTTGASSLHFPSAPAPTSRSPSRPRKKPKHAATAPASTSGTAPFAPISYPVLLSGTLSHPSAAAPPGCRDNCFSFSDPTPSTSVSPAASVCCCLLDFDPTALGREIRVLAWNYLPSIRLHGAAGVLEVVRWCLAEEEPAPAPERSFLEIIPLHCPAQNPVLATRGCVFGVVRSVSVAFSVPQANAEKKSVSSVGFLAEILCCGCRRCKLSPPEAVQDHKFEAVKFVCFVDSVCTWRPLMVWLVGRLVYVSGLMKKMASVAEKDSHIMLVSSSNTAMAWCRSYRGNVPLDGSPEKCSGAYAGVITGIYLQGQVVELDDTVCLLIDDLLLLPPHSLRVGAVISVKNFRAMRLNFSWMATVLLSTCSKTCITVNSFSLLDSKSHVKSQSKSFLGKFVDSLEMPVRFWMLLLISCFNQKFTKLFSDKEIIGSENKQGVIHAYATKTLSLKCQPQRSLIMKFCSHNCGSSSLDSKLEACKLVIPFCNFIWKGESLWISSVLKFWNVPKEVCKSQPLLCKGFPYTGFAKRIISSEELDYVLVGSIETSPLSGRLQLVDSTGRIDVVIPDLPSNGSLYGIYEISNYKLALEGPVAYLDHCNVSDSLSCKAIFQKFSYKKRVHQLSIYVIVCWRELNHIGPSLHIPLQINYRAKSFHLVKLSHIFPANNAEHQNMSGPILYAEAVILPHVFQFIGQGECIEHAEAFRMLHSHLLGSSEASVSKLCDIPCSLSFGSTNLCGTLVFSNSCGSDGTVLNELIVCEREHTSRILLEFKEASFMKYQLMRINGYYLLQCPSANLTCTIEGCGCLEGGKVSLDSQDKIWSIAITFYDNKSTKGTIGHQSVGVASQMEEPFSREVNRDELKLVQSSSIEVISVSSCIDIMKPKEASGFINLKTEELVQGNLISVHGKVKNVHSHVGMGGRCMIGDEKCSLCIHVSDSNHTVRLHGYVSKHSIVGVGPGAAVTFHRVLLTQHELLLTPVTYIEVTSISHPDLTEESVISPLNSNCLKGCSPSTVSPCLFFHQKPFIENRPMQFHCRVATVLKLVLDKSTSHGKIPNVKVRLAGFILDDGSSLCCCWADDARAELLLRLQELAHLDASVSLKLSKGENSTKLQHTIGCCLEKMLKRHTCVTVKNCGIPPDLSCQELDTSSDLHKVLSRFEDKLLKFIILNACWKGTLNVIASAVNPEDLNGFNKELPDFPVRNMNMLWIKEVFPVDPLEEARKLYGILENS</sequence>
<name>A0A835B7M8_9POAL</name>
<evidence type="ECO:0000256" key="9">
    <source>
        <dbReference type="SAM" id="MobiDB-lite"/>
    </source>
</evidence>
<dbReference type="GO" id="GO:0003697">
    <property type="term" value="F:single-stranded DNA binding"/>
    <property type="evidence" value="ECO:0007669"/>
    <property type="project" value="TreeGrafter"/>
</dbReference>
<keyword evidence="5" id="KW-0158">Chromosome</keyword>
<comment type="caution">
    <text evidence="10">The sequence shown here is derived from an EMBL/GenBank/DDBJ whole genome shotgun (WGS) entry which is preliminary data.</text>
</comment>
<feature type="compositionally biased region" description="Low complexity" evidence="9">
    <location>
        <begin position="36"/>
        <end position="46"/>
    </location>
</feature>
<keyword evidence="11" id="KW-1185">Reference proteome</keyword>
<evidence type="ECO:0000256" key="6">
    <source>
        <dbReference type="ARBA" id="ARBA00022895"/>
    </source>
</evidence>
<dbReference type="GO" id="GO:0010833">
    <property type="term" value="P:telomere maintenance via telomere lengthening"/>
    <property type="evidence" value="ECO:0007669"/>
    <property type="project" value="TreeGrafter"/>
</dbReference>
<dbReference type="PANTHER" id="PTHR14865:SF2">
    <property type="entry name" value="CST COMPLEX SUBUNIT CTC1"/>
    <property type="match status" value="1"/>
</dbReference>
<accession>A0A835B7M8</accession>
<dbReference type="Pfam" id="PF15491">
    <property type="entry name" value="CTC1_2"/>
    <property type="match status" value="1"/>
</dbReference>
<dbReference type="GO" id="GO:0045740">
    <property type="term" value="P:positive regulation of DNA replication"/>
    <property type="evidence" value="ECO:0007669"/>
    <property type="project" value="TreeGrafter"/>
</dbReference>
<evidence type="ECO:0000313" key="10">
    <source>
        <dbReference type="EMBL" id="KAF8688758.1"/>
    </source>
</evidence>
<keyword evidence="6" id="KW-0779">Telomere</keyword>
<dbReference type="EMBL" id="JACEFO010002027">
    <property type="protein sequence ID" value="KAF8688758.1"/>
    <property type="molecule type" value="Genomic_DNA"/>
</dbReference>
<evidence type="ECO:0000256" key="3">
    <source>
        <dbReference type="ARBA" id="ARBA00006332"/>
    </source>
</evidence>
<reference evidence="10" key="1">
    <citation type="submission" date="2020-07" db="EMBL/GenBank/DDBJ databases">
        <title>Genome sequence and genetic diversity analysis of an under-domesticated orphan crop, white fonio (Digitaria exilis).</title>
        <authorList>
            <person name="Bennetzen J.L."/>
            <person name="Chen S."/>
            <person name="Ma X."/>
            <person name="Wang X."/>
            <person name="Yssel A.E.J."/>
            <person name="Chaluvadi S.R."/>
            <person name="Johnson M."/>
            <person name="Gangashetty P."/>
            <person name="Hamidou F."/>
            <person name="Sanogo M.D."/>
            <person name="Zwaenepoel A."/>
            <person name="Wallace J."/>
            <person name="Van De Peer Y."/>
            <person name="Van Deynze A."/>
        </authorList>
    </citation>
    <scope>NUCLEOTIDE SEQUENCE</scope>
    <source>
        <tissue evidence="10">Leaves</tissue>
    </source>
</reference>
<protein>
    <recommendedName>
        <fullName evidence="4">CST complex subunit CTC1</fullName>
    </recommendedName>
</protein>
<dbReference type="PANTHER" id="PTHR14865">
    <property type="entry name" value="CST COMPLEX SUBUNIT CTC1"/>
    <property type="match status" value="1"/>
</dbReference>
<dbReference type="Proteomes" id="UP000636709">
    <property type="component" value="Unassembled WGS sequence"/>
</dbReference>
<dbReference type="GO" id="GO:0042162">
    <property type="term" value="F:telomeric DNA binding"/>
    <property type="evidence" value="ECO:0007669"/>
    <property type="project" value="TreeGrafter"/>
</dbReference>
<feature type="region of interest" description="Disordered" evidence="9">
    <location>
        <begin position="21"/>
        <end position="64"/>
    </location>
</feature>
<evidence type="ECO:0000313" key="11">
    <source>
        <dbReference type="Proteomes" id="UP000636709"/>
    </source>
</evidence>
<dbReference type="GO" id="GO:1990879">
    <property type="term" value="C:CST complex"/>
    <property type="evidence" value="ECO:0007669"/>
    <property type="project" value="TreeGrafter"/>
</dbReference>
<dbReference type="InterPro" id="IPR028262">
    <property type="entry name" value="CTC1_plant"/>
</dbReference>
<dbReference type="OrthoDB" id="2314520at2759"/>
<organism evidence="10 11">
    <name type="scientific">Digitaria exilis</name>
    <dbReference type="NCBI Taxonomy" id="1010633"/>
    <lineage>
        <taxon>Eukaryota</taxon>
        <taxon>Viridiplantae</taxon>
        <taxon>Streptophyta</taxon>
        <taxon>Embryophyta</taxon>
        <taxon>Tracheophyta</taxon>
        <taxon>Spermatophyta</taxon>
        <taxon>Magnoliopsida</taxon>
        <taxon>Liliopsida</taxon>
        <taxon>Poales</taxon>
        <taxon>Poaceae</taxon>
        <taxon>PACMAD clade</taxon>
        <taxon>Panicoideae</taxon>
        <taxon>Panicodae</taxon>
        <taxon>Paniceae</taxon>
        <taxon>Anthephorinae</taxon>
        <taxon>Digitaria</taxon>
    </lineage>
</organism>
<evidence type="ECO:0000256" key="2">
    <source>
        <dbReference type="ARBA" id="ARBA00004574"/>
    </source>
</evidence>
<keyword evidence="7" id="KW-0238">DNA-binding</keyword>
<dbReference type="AlphaFoldDB" id="A0A835B7M8"/>
<evidence type="ECO:0000256" key="4">
    <source>
        <dbReference type="ARBA" id="ARBA00016175"/>
    </source>
</evidence>
<evidence type="ECO:0000256" key="8">
    <source>
        <dbReference type="ARBA" id="ARBA00023242"/>
    </source>
</evidence>
<evidence type="ECO:0000256" key="1">
    <source>
        <dbReference type="ARBA" id="ARBA00004123"/>
    </source>
</evidence>
<gene>
    <name evidence="10" type="ORF">HU200_042237</name>
</gene>
<dbReference type="InterPro" id="IPR042617">
    <property type="entry name" value="CTC1-like"/>
</dbReference>
<comment type="subcellular location">
    <subcellularLocation>
        <location evidence="2">Chromosome</location>
        <location evidence="2">Telomere</location>
    </subcellularLocation>
    <subcellularLocation>
        <location evidence="1">Nucleus</location>
    </subcellularLocation>
</comment>
<evidence type="ECO:0000256" key="7">
    <source>
        <dbReference type="ARBA" id="ARBA00023125"/>
    </source>
</evidence>
<comment type="similarity">
    <text evidence="3">Belongs to the CTC1 family.</text>
</comment>